<evidence type="ECO:0000313" key="3">
    <source>
        <dbReference type="Proteomes" id="UP001597097"/>
    </source>
</evidence>
<evidence type="ECO:0000313" key="2">
    <source>
        <dbReference type="EMBL" id="MFD1540819.1"/>
    </source>
</evidence>
<accession>A0ABW4GEM7</accession>
<feature type="chain" id="PRO_5045733057" evidence="1">
    <location>
        <begin position="32"/>
        <end position="115"/>
    </location>
</feature>
<gene>
    <name evidence="2" type="ORF">ACFSJ0_27430</name>
</gene>
<dbReference type="EMBL" id="JBHUCM010000019">
    <property type="protein sequence ID" value="MFD1540819.1"/>
    <property type="molecule type" value="Genomic_DNA"/>
</dbReference>
<feature type="signal peptide" evidence="1">
    <location>
        <begin position="1"/>
        <end position="31"/>
    </location>
</feature>
<organism evidence="2 3">
    <name type="scientific">Nonomuraea guangzhouensis</name>
    <dbReference type="NCBI Taxonomy" id="1291555"/>
    <lineage>
        <taxon>Bacteria</taxon>
        <taxon>Bacillati</taxon>
        <taxon>Actinomycetota</taxon>
        <taxon>Actinomycetes</taxon>
        <taxon>Streptosporangiales</taxon>
        <taxon>Streptosporangiaceae</taxon>
        <taxon>Nonomuraea</taxon>
    </lineage>
</organism>
<comment type="caution">
    <text evidence="2">The sequence shown here is derived from an EMBL/GenBank/DDBJ whole genome shotgun (WGS) entry which is preliminary data.</text>
</comment>
<sequence length="115" mass="11746">MTLHIKKMAAGLCTAFALMAGGIASTAPASAESTADLALAVSCSNSAAPGGSFLEATYSQPNACLKCRASGEVYEATGNYRAYCKNVRDGSSVVAVQLWLFCVVCRNEEAAAGAL</sequence>
<evidence type="ECO:0000256" key="1">
    <source>
        <dbReference type="SAM" id="SignalP"/>
    </source>
</evidence>
<keyword evidence="1" id="KW-0732">Signal</keyword>
<dbReference type="Proteomes" id="UP001597097">
    <property type="component" value="Unassembled WGS sequence"/>
</dbReference>
<dbReference type="RefSeq" id="WP_219537148.1">
    <property type="nucleotide sequence ID" value="NZ_JAHKRM010000035.1"/>
</dbReference>
<proteinExistence type="predicted"/>
<reference evidence="3" key="1">
    <citation type="journal article" date="2019" name="Int. J. Syst. Evol. Microbiol.">
        <title>The Global Catalogue of Microorganisms (GCM) 10K type strain sequencing project: providing services to taxonomists for standard genome sequencing and annotation.</title>
        <authorList>
            <consortium name="The Broad Institute Genomics Platform"/>
            <consortium name="The Broad Institute Genome Sequencing Center for Infectious Disease"/>
            <person name="Wu L."/>
            <person name="Ma J."/>
        </authorList>
    </citation>
    <scope>NUCLEOTIDE SEQUENCE [LARGE SCALE GENOMIC DNA]</scope>
    <source>
        <strain evidence="3">CGMCC 1.15399</strain>
    </source>
</reference>
<protein>
    <submittedName>
        <fullName evidence="2">Uncharacterized protein</fullName>
    </submittedName>
</protein>
<name>A0ABW4GEM7_9ACTN</name>
<keyword evidence="3" id="KW-1185">Reference proteome</keyword>